<evidence type="ECO:0000256" key="1">
    <source>
        <dbReference type="SAM" id="MobiDB-lite"/>
    </source>
</evidence>
<name>A0A482M3P1_KLEPN</name>
<dbReference type="EMBL" id="MH909340">
    <property type="protein sequence ID" value="QBQ67391.1"/>
    <property type="molecule type" value="Genomic_DNA"/>
</dbReference>
<dbReference type="AlphaFoldDB" id="A0A482M3P1"/>
<feature type="region of interest" description="Disordered" evidence="1">
    <location>
        <begin position="1"/>
        <end position="24"/>
    </location>
</feature>
<sequence length="71" mass="8079">MPLRITPSVAEQEGQQTETEATGAPQKHHYTLNQQVGSITMFSYWRVCHIISILRIKITGIIVFNDNVTYC</sequence>
<proteinExistence type="predicted"/>
<protein>
    <submittedName>
        <fullName evidence="2">Uncharacterized protein</fullName>
    </submittedName>
</protein>
<keyword evidence="2" id="KW-0614">Plasmid</keyword>
<accession>A0A482M3P1</accession>
<geneLocation type="plasmid" evidence="2">
    <name>pA1763-KPC</name>
</geneLocation>
<organism evidence="2">
    <name type="scientific">Klebsiella pneumoniae</name>
    <dbReference type="NCBI Taxonomy" id="573"/>
    <lineage>
        <taxon>Bacteria</taxon>
        <taxon>Pseudomonadati</taxon>
        <taxon>Pseudomonadota</taxon>
        <taxon>Gammaproteobacteria</taxon>
        <taxon>Enterobacterales</taxon>
        <taxon>Enterobacteriaceae</taxon>
        <taxon>Klebsiella/Raoultella group</taxon>
        <taxon>Klebsiella</taxon>
        <taxon>Klebsiella pneumoniae complex</taxon>
    </lineage>
</organism>
<reference evidence="2" key="1">
    <citation type="submission" date="2018-09" db="EMBL/GenBank/DDBJ databases">
        <authorList>
            <person name="Zhou D."/>
        </authorList>
    </citation>
    <scope>NUCLEOTIDE SEQUENCE</scope>
    <source>
        <strain evidence="2">A1763</strain>
        <plasmid evidence="2">pA1763-KPC</plasmid>
    </source>
</reference>
<evidence type="ECO:0000313" key="2">
    <source>
        <dbReference type="EMBL" id="QBQ67391.1"/>
    </source>
</evidence>
<feature type="compositionally biased region" description="Low complexity" evidence="1">
    <location>
        <begin position="10"/>
        <end position="24"/>
    </location>
</feature>